<dbReference type="AlphaFoldDB" id="A0A2U2B366"/>
<comment type="caution">
    <text evidence="2">The sequence shown here is derived from an EMBL/GenBank/DDBJ whole genome shotgun (WGS) entry which is preliminary data.</text>
</comment>
<sequence>MEQKRRKTYNKPELSTIYLDRDIALMMQSPSEEEPPGPPLTSGAGTSNTSTETTQEPLKESNFEENPFER</sequence>
<organism evidence="2 3">
    <name type="scientific">Marinilabilia rubra</name>
    <dbReference type="NCBI Taxonomy" id="2162893"/>
    <lineage>
        <taxon>Bacteria</taxon>
        <taxon>Pseudomonadati</taxon>
        <taxon>Bacteroidota</taxon>
        <taxon>Bacteroidia</taxon>
        <taxon>Marinilabiliales</taxon>
        <taxon>Marinilabiliaceae</taxon>
        <taxon>Marinilabilia</taxon>
    </lineage>
</organism>
<keyword evidence="3" id="KW-1185">Reference proteome</keyword>
<proteinExistence type="predicted"/>
<evidence type="ECO:0000313" key="3">
    <source>
        <dbReference type="Proteomes" id="UP000244956"/>
    </source>
</evidence>
<name>A0A2U2B366_9BACT</name>
<evidence type="ECO:0000256" key="1">
    <source>
        <dbReference type="SAM" id="MobiDB-lite"/>
    </source>
</evidence>
<protein>
    <submittedName>
        <fullName evidence="2">Uncharacterized protein</fullName>
    </submittedName>
</protein>
<feature type="compositionally biased region" description="Polar residues" evidence="1">
    <location>
        <begin position="43"/>
        <end position="56"/>
    </location>
</feature>
<evidence type="ECO:0000313" key="2">
    <source>
        <dbReference type="EMBL" id="PWD97505.1"/>
    </source>
</evidence>
<dbReference type="RefSeq" id="WP_109266332.1">
    <property type="nucleotide sequence ID" value="NZ_QEWP01000037.1"/>
</dbReference>
<dbReference type="EMBL" id="QEWP01000037">
    <property type="protein sequence ID" value="PWD97505.1"/>
    <property type="molecule type" value="Genomic_DNA"/>
</dbReference>
<reference evidence="2 3" key="1">
    <citation type="submission" date="2018-05" db="EMBL/GenBank/DDBJ databases">
        <title>Marinilabilia rubrum sp. nov., isolated from saltern sediment.</title>
        <authorList>
            <person name="Zhang R."/>
        </authorList>
    </citation>
    <scope>NUCLEOTIDE SEQUENCE [LARGE SCALE GENOMIC DNA]</scope>
    <source>
        <strain evidence="2 3">WTE16</strain>
    </source>
</reference>
<gene>
    <name evidence="2" type="ORF">DDZ16_20415</name>
</gene>
<dbReference type="Proteomes" id="UP000244956">
    <property type="component" value="Unassembled WGS sequence"/>
</dbReference>
<accession>A0A2U2B366</accession>
<feature type="compositionally biased region" description="Basic and acidic residues" evidence="1">
    <location>
        <begin position="57"/>
        <end position="70"/>
    </location>
</feature>
<feature type="region of interest" description="Disordered" evidence="1">
    <location>
        <begin position="25"/>
        <end position="70"/>
    </location>
</feature>